<reference evidence="5" key="2">
    <citation type="submission" date="2023-06" db="EMBL/GenBank/DDBJ databases">
        <authorList>
            <consortium name="Lawrence Berkeley National Laboratory"/>
            <person name="Haridas S."/>
            <person name="Hensen N."/>
            <person name="Bonometti L."/>
            <person name="Westerberg I."/>
            <person name="Brannstrom I.O."/>
            <person name="Guillou S."/>
            <person name="Cros-Aarteil S."/>
            <person name="Calhoun S."/>
            <person name="Kuo A."/>
            <person name="Mondo S."/>
            <person name="Pangilinan J."/>
            <person name="Riley R."/>
            <person name="Labutti K."/>
            <person name="Andreopoulos B."/>
            <person name="Lipzen A."/>
            <person name="Chen C."/>
            <person name="Yanf M."/>
            <person name="Daum C."/>
            <person name="Ng V."/>
            <person name="Clum A."/>
            <person name="Steindorff A."/>
            <person name="Ohm R."/>
            <person name="Martin F."/>
            <person name="Silar P."/>
            <person name="Natvig D."/>
            <person name="Lalanne C."/>
            <person name="Gautier V."/>
            <person name="Ament-Velasquez S.L."/>
            <person name="Kruys A."/>
            <person name="Hutchinson M.I."/>
            <person name="Powell A.J."/>
            <person name="Barry K."/>
            <person name="Miller A.N."/>
            <person name="Grigoriev I.V."/>
            <person name="Debuchy R."/>
            <person name="Gladieux P."/>
            <person name="Thoren M.H."/>
            <person name="Johannesson H."/>
        </authorList>
    </citation>
    <scope>NUCLEOTIDE SEQUENCE</scope>
    <source>
        <strain evidence="5">CBS 314.62</strain>
    </source>
</reference>
<evidence type="ECO:0000256" key="1">
    <source>
        <dbReference type="SAM" id="MobiDB-lite"/>
    </source>
</evidence>
<dbReference type="GO" id="GO:0005829">
    <property type="term" value="C:cytosol"/>
    <property type="evidence" value="ECO:0007669"/>
    <property type="project" value="TreeGrafter"/>
</dbReference>
<feature type="domain" description="Putative 5'-nucleotidase C-terminal" evidence="4">
    <location>
        <begin position="372"/>
        <end position="596"/>
    </location>
</feature>
<proteinExistence type="predicted"/>
<dbReference type="Pfam" id="PF21953">
    <property type="entry name" value="NadN_nucleosid_C"/>
    <property type="match status" value="1"/>
</dbReference>
<dbReference type="InterPro" id="IPR036907">
    <property type="entry name" value="5'-Nucleotdase_C_sf"/>
</dbReference>
<dbReference type="EMBL" id="JAULSO010000001">
    <property type="protein sequence ID" value="KAK3693727.1"/>
    <property type="molecule type" value="Genomic_DNA"/>
</dbReference>
<reference evidence="5" key="1">
    <citation type="journal article" date="2023" name="Mol. Phylogenet. Evol.">
        <title>Genome-scale phylogeny and comparative genomics of the fungal order Sordariales.</title>
        <authorList>
            <person name="Hensen N."/>
            <person name="Bonometti L."/>
            <person name="Westerberg I."/>
            <person name="Brannstrom I.O."/>
            <person name="Guillou S."/>
            <person name="Cros-Aarteil S."/>
            <person name="Calhoun S."/>
            <person name="Haridas S."/>
            <person name="Kuo A."/>
            <person name="Mondo S."/>
            <person name="Pangilinan J."/>
            <person name="Riley R."/>
            <person name="LaButti K."/>
            <person name="Andreopoulos B."/>
            <person name="Lipzen A."/>
            <person name="Chen C."/>
            <person name="Yan M."/>
            <person name="Daum C."/>
            <person name="Ng V."/>
            <person name="Clum A."/>
            <person name="Steindorff A."/>
            <person name="Ohm R.A."/>
            <person name="Martin F."/>
            <person name="Silar P."/>
            <person name="Natvig D.O."/>
            <person name="Lalanne C."/>
            <person name="Gautier V."/>
            <person name="Ament-Velasquez S.L."/>
            <person name="Kruys A."/>
            <person name="Hutchinson M.I."/>
            <person name="Powell A.J."/>
            <person name="Barry K."/>
            <person name="Miller A.N."/>
            <person name="Grigoriev I.V."/>
            <person name="Debuchy R."/>
            <person name="Gladieux P."/>
            <person name="Hiltunen Thoren M."/>
            <person name="Johannesson H."/>
        </authorList>
    </citation>
    <scope>NUCLEOTIDE SEQUENCE</scope>
    <source>
        <strain evidence="5">CBS 314.62</strain>
    </source>
</reference>
<feature type="signal peptide" evidence="2">
    <location>
        <begin position="1"/>
        <end position="26"/>
    </location>
</feature>
<dbReference type="SUPFAM" id="SSF55816">
    <property type="entry name" value="5'-nucleotidase (syn. UDP-sugar hydrolase), C-terminal domain"/>
    <property type="match status" value="1"/>
</dbReference>
<dbReference type="Proteomes" id="UP001270362">
    <property type="component" value="Unassembled WGS sequence"/>
</dbReference>
<dbReference type="Gene3D" id="3.90.780.10">
    <property type="entry name" value="5'-Nucleotidase, C-terminal domain"/>
    <property type="match status" value="2"/>
</dbReference>
<dbReference type="InterPro" id="IPR004843">
    <property type="entry name" value="Calcineurin-like_PHP"/>
</dbReference>
<keyword evidence="6" id="KW-1185">Reference proteome</keyword>
<feature type="domain" description="Calcineurin-like phosphoesterase" evidence="3">
    <location>
        <begin position="48"/>
        <end position="271"/>
    </location>
</feature>
<dbReference type="FunFam" id="3.90.780.10:FF:000008">
    <property type="entry name" value="Ser/Thr protein phosphatase family"/>
    <property type="match status" value="1"/>
</dbReference>
<dbReference type="AlphaFoldDB" id="A0AAE0XIS2"/>
<keyword evidence="2" id="KW-0732">Signal</keyword>
<evidence type="ECO:0000313" key="5">
    <source>
        <dbReference type="EMBL" id="KAK3693727.1"/>
    </source>
</evidence>
<dbReference type="SUPFAM" id="SSF56300">
    <property type="entry name" value="Metallo-dependent phosphatases"/>
    <property type="match status" value="1"/>
</dbReference>
<evidence type="ECO:0000259" key="4">
    <source>
        <dbReference type="Pfam" id="PF21953"/>
    </source>
</evidence>
<dbReference type="PIRSF" id="PIRSF017316">
    <property type="entry name" value="Pesterase_C1039"/>
    <property type="match status" value="1"/>
</dbReference>
<dbReference type="FunFam" id="3.60.21.10:FF:000043">
    <property type="entry name" value="Ser/Thr protein phosphatase family"/>
    <property type="match status" value="1"/>
</dbReference>
<dbReference type="GO" id="GO:0005576">
    <property type="term" value="C:extracellular region"/>
    <property type="evidence" value="ECO:0007669"/>
    <property type="project" value="UniProtKB-ARBA"/>
</dbReference>
<gene>
    <name evidence="5" type="ORF">B0T22DRAFT_476550</name>
</gene>
<feature type="chain" id="PRO_5041972946" evidence="2">
    <location>
        <begin position="27"/>
        <end position="638"/>
    </location>
</feature>
<dbReference type="GO" id="GO:0016787">
    <property type="term" value="F:hydrolase activity"/>
    <property type="evidence" value="ECO:0007669"/>
    <property type="project" value="InterPro"/>
</dbReference>
<dbReference type="PANTHER" id="PTHR11575">
    <property type="entry name" value="5'-NUCLEOTIDASE-RELATED"/>
    <property type="match status" value="1"/>
</dbReference>
<dbReference type="InterPro" id="IPR029052">
    <property type="entry name" value="Metallo-depent_PP-like"/>
</dbReference>
<comment type="caution">
    <text evidence="5">The sequence shown here is derived from an EMBL/GenBank/DDBJ whole genome shotgun (WGS) entry which is preliminary data.</text>
</comment>
<name>A0AAE0XIS2_9PEZI</name>
<evidence type="ECO:0000259" key="3">
    <source>
        <dbReference type="Pfam" id="PF00149"/>
    </source>
</evidence>
<dbReference type="InterPro" id="IPR053828">
    <property type="entry name" value="Nucleosidase_C"/>
</dbReference>
<evidence type="ECO:0000256" key="2">
    <source>
        <dbReference type="SAM" id="SignalP"/>
    </source>
</evidence>
<sequence>MVRDAGSVGTYVVAVAAAALASLARAAQPGAASPIAAPMRPLQWGKLNFLHTTDTHGWHGGHLQESQYSADWGDYVSFADHLRRTADERGVDLLLVDTGDRVEGNGLYDASSPKGQYYYDIYREQSVDIICTGNHELYHASTADEEHRQTVPNFKNNYVASNLDYIDPRTDQRTPMAQRYRKFQTKNQKLDIVAFGFLFDFTGNANNTVVQPVRETIKEQWFQDAIREKADAFVVIGHVGVQMQEFKDIFAAIRKQNWFTPILFFGGHVHVRDATAYDSRSFAIASGRYFETIGWMSIDGNLKKTGTPPRTIDPPLSFNRRYIDNNLLGLYHHTGLNETTFPTDHGRNVSAAISRARKELNLDYSFGCAPRDYWMTRTPYPHRNSIYSWLEKEVLPDIAVLPSRKDVPRLVIMNTGAIRFDIFKGAFTRDTTYIISPFLSVLNYIPDVPYSVASKVLGLLNNAGQILEAAGAVDARYMAIPEQLAIHESIIYNDKSSSSSAAFDDSGNAQQKPLGDSGSDSDGDGSDSQPSLVGGYTTKDDIGDDGDDAVHSNINFYVVPNCIQTEIGIPSDDDGKQAKPETVDLVFFDFIQPWVLMALKFSGGDCYSAQDVLPYVDGTFTELMAAWIKKNWPVKCGD</sequence>
<protein>
    <submittedName>
        <fullName evidence="5">Metallo-dependent phosphatase-like protein</fullName>
    </submittedName>
</protein>
<dbReference type="FunFam" id="3.90.780.10:FF:000009">
    <property type="entry name" value="Ser/Thr protein phosphatase family"/>
    <property type="match status" value="1"/>
</dbReference>
<dbReference type="InterPro" id="IPR014485">
    <property type="entry name" value="Pesterase_C1039"/>
</dbReference>
<feature type="region of interest" description="Disordered" evidence="1">
    <location>
        <begin position="501"/>
        <end position="540"/>
    </location>
</feature>
<dbReference type="Gene3D" id="3.60.21.10">
    <property type="match status" value="1"/>
</dbReference>
<dbReference type="PANTHER" id="PTHR11575:SF43">
    <property type="entry name" value="SER_THR PROTEIN PHOSPHATASE FAMILY (AFU_ORTHOLOGUE AFUA_3G04160)"/>
    <property type="match status" value="1"/>
</dbReference>
<dbReference type="GO" id="GO:0009166">
    <property type="term" value="P:nucleotide catabolic process"/>
    <property type="evidence" value="ECO:0007669"/>
    <property type="project" value="InterPro"/>
</dbReference>
<dbReference type="Pfam" id="PF00149">
    <property type="entry name" value="Metallophos"/>
    <property type="match status" value="1"/>
</dbReference>
<dbReference type="InterPro" id="IPR041823">
    <property type="entry name" value="YHR202W_N"/>
</dbReference>
<organism evidence="5 6">
    <name type="scientific">Podospora appendiculata</name>
    <dbReference type="NCBI Taxonomy" id="314037"/>
    <lineage>
        <taxon>Eukaryota</taxon>
        <taxon>Fungi</taxon>
        <taxon>Dikarya</taxon>
        <taxon>Ascomycota</taxon>
        <taxon>Pezizomycotina</taxon>
        <taxon>Sordariomycetes</taxon>
        <taxon>Sordariomycetidae</taxon>
        <taxon>Sordariales</taxon>
        <taxon>Podosporaceae</taxon>
        <taxon>Podospora</taxon>
    </lineage>
</organism>
<accession>A0AAE0XIS2</accession>
<evidence type="ECO:0000313" key="6">
    <source>
        <dbReference type="Proteomes" id="UP001270362"/>
    </source>
</evidence>
<dbReference type="InterPro" id="IPR006179">
    <property type="entry name" value="5_nucleotidase/apyrase"/>
</dbReference>
<dbReference type="CDD" id="cd07407">
    <property type="entry name" value="MPP_YHR202W_N"/>
    <property type="match status" value="1"/>
</dbReference>